<dbReference type="RefSeq" id="WP_286485224.1">
    <property type="nucleotide sequence ID" value="NZ_JACALR010000002.1"/>
</dbReference>
<evidence type="ECO:0000313" key="2">
    <source>
        <dbReference type="Proteomes" id="UP001173578"/>
    </source>
</evidence>
<evidence type="ECO:0000313" key="1">
    <source>
        <dbReference type="EMBL" id="MDM1550501.1"/>
    </source>
</evidence>
<sequence length="208" mass="23644">MEILILICLIIVIALLIYDKLPLQKTQSSIDEKNSLKLQDIMGKSKQIRNLQMPNTANERQVEVGIINPHNFDIELDENEIIPHQNSKEELDEDSSDVPDFEEEEEEWKRYGMSSDNDGFAQGVTFEELSQVEKFLEKNVEELSKIETTATIVQKLNGTELFSLLENSIENASINIAKLLDSSISSEFESNSSILKTNLDDFDIGEFV</sequence>
<reference evidence="1" key="1">
    <citation type="submission" date="2020-06" db="EMBL/GenBank/DDBJ databases">
        <authorList>
            <person name="Dong N."/>
        </authorList>
    </citation>
    <scope>NUCLEOTIDE SEQUENCE</scope>
    <source>
        <strain evidence="1">210</strain>
    </source>
</reference>
<organism evidence="1 2">
    <name type="scientific">Empedobacter falsenii</name>
    <dbReference type="NCBI Taxonomy" id="343874"/>
    <lineage>
        <taxon>Bacteria</taxon>
        <taxon>Pseudomonadati</taxon>
        <taxon>Bacteroidota</taxon>
        <taxon>Flavobacteriia</taxon>
        <taxon>Flavobacteriales</taxon>
        <taxon>Weeksellaceae</taxon>
        <taxon>Empedobacter</taxon>
    </lineage>
</organism>
<protein>
    <submittedName>
        <fullName evidence="1">Conjugal transfer protein TraD</fullName>
    </submittedName>
</protein>
<dbReference type="AlphaFoldDB" id="A0AAW7DJW0"/>
<accession>A0AAW7DJW0</accession>
<name>A0AAW7DJW0_9FLAO</name>
<comment type="caution">
    <text evidence="1">The sequence shown here is derived from an EMBL/GenBank/DDBJ whole genome shotgun (WGS) entry which is preliminary data.</text>
</comment>
<reference evidence="1" key="2">
    <citation type="journal article" date="2022" name="Sci. Total Environ.">
        <title>Prevalence, transmission, and molecular epidemiology of tet(X)-positive bacteria among humans, animals, and environmental niches in China: An epidemiological, and genomic-based study.</title>
        <authorList>
            <person name="Dong N."/>
            <person name="Zeng Y."/>
            <person name="Cai C."/>
            <person name="Sun C."/>
            <person name="Lu J."/>
            <person name="Liu C."/>
            <person name="Zhou H."/>
            <person name="Sun Q."/>
            <person name="Shu L."/>
            <person name="Wang H."/>
            <person name="Wang Y."/>
            <person name="Wang S."/>
            <person name="Wu C."/>
            <person name="Chan E.W."/>
            <person name="Chen G."/>
            <person name="Shen Z."/>
            <person name="Chen S."/>
            <person name="Zhang R."/>
        </authorList>
    </citation>
    <scope>NUCLEOTIDE SEQUENCE</scope>
    <source>
        <strain evidence="1">210</strain>
    </source>
</reference>
<proteinExistence type="predicted"/>
<dbReference type="EMBL" id="JACALR010000002">
    <property type="protein sequence ID" value="MDM1550501.1"/>
    <property type="molecule type" value="Genomic_DNA"/>
</dbReference>
<gene>
    <name evidence="1" type="ORF">HX095_04670</name>
</gene>
<dbReference type="Proteomes" id="UP001173578">
    <property type="component" value="Unassembled WGS sequence"/>
</dbReference>